<comment type="caution">
    <text evidence="1">The sequence shown here is derived from an EMBL/GenBank/DDBJ whole genome shotgun (WGS) entry which is preliminary data.</text>
</comment>
<evidence type="ECO:0000313" key="2">
    <source>
        <dbReference type="Proteomes" id="UP001205890"/>
    </source>
</evidence>
<dbReference type="RefSeq" id="WP_254744687.1">
    <property type="nucleotide sequence ID" value="NZ_JANCLU010000018.1"/>
</dbReference>
<reference evidence="1 2" key="1">
    <citation type="submission" date="2022-07" db="EMBL/GenBank/DDBJ databases">
        <authorList>
            <person name="Li W.-J."/>
            <person name="Deng Q.-Q."/>
        </authorList>
    </citation>
    <scope>NUCLEOTIDE SEQUENCE [LARGE SCALE GENOMIC DNA]</scope>
    <source>
        <strain evidence="1 2">SYSU M60028</strain>
    </source>
</reference>
<protein>
    <submittedName>
        <fullName evidence="1">Uncharacterized protein</fullName>
    </submittedName>
</protein>
<name>A0ABT1LJ20_9HYPH</name>
<evidence type="ECO:0000313" key="1">
    <source>
        <dbReference type="EMBL" id="MCP8940218.1"/>
    </source>
</evidence>
<dbReference type="Proteomes" id="UP001205890">
    <property type="component" value="Unassembled WGS sequence"/>
</dbReference>
<gene>
    <name evidence="1" type="ORF">NK718_16960</name>
</gene>
<keyword evidence="2" id="KW-1185">Reference proteome</keyword>
<organism evidence="1 2">
    <name type="scientific">Alsobacter ponti</name>
    <dbReference type="NCBI Taxonomy" id="2962936"/>
    <lineage>
        <taxon>Bacteria</taxon>
        <taxon>Pseudomonadati</taxon>
        <taxon>Pseudomonadota</taxon>
        <taxon>Alphaproteobacteria</taxon>
        <taxon>Hyphomicrobiales</taxon>
        <taxon>Alsobacteraceae</taxon>
        <taxon>Alsobacter</taxon>
    </lineage>
</organism>
<sequence>MVSELMQTLELSLQTANSRLSFVVTEPPSAEDHMTLLLDGALSAARRHNTPLVEIQLAMEQFPSMGPQYWHVPVTESGDRNIVRLVFEPSLTRTAA</sequence>
<dbReference type="EMBL" id="JANCLU010000018">
    <property type="protein sequence ID" value="MCP8940218.1"/>
    <property type="molecule type" value="Genomic_DNA"/>
</dbReference>
<proteinExistence type="predicted"/>
<accession>A0ABT1LJ20</accession>